<reference evidence="1 2" key="1">
    <citation type="journal article" date="2020" name="BMC Genomics">
        <title>Intraspecific diversification of the crop wild relative Brassica cretica Lam. using demographic model selection.</title>
        <authorList>
            <person name="Kioukis A."/>
            <person name="Michalopoulou V.A."/>
            <person name="Briers L."/>
            <person name="Pirintsos S."/>
            <person name="Studholme D.J."/>
            <person name="Pavlidis P."/>
            <person name="Sarris P.F."/>
        </authorList>
    </citation>
    <scope>NUCLEOTIDE SEQUENCE [LARGE SCALE GENOMIC DNA]</scope>
    <source>
        <strain evidence="2">cv. PFS-1207/04</strain>
    </source>
</reference>
<comment type="caution">
    <text evidence="1">The sequence shown here is derived from an EMBL/GenBank/DDBJ whole genome shotgun (WGS) entry which is preliminary data.</text>
</comment>
<organism evidence="1 2">
    <name type="scientific">Brassica cretica</name>
    <name type="common">Mustard</name>
    <dbReference type="NCBI Taxonomy" id="69181"/>
    <lineage>
        <taxon>Eukaryota</taxon>
        <taxon>Viridiplantae</taxon>
        <taxon>Streptophyta</taxon>
        <taxon>Embryophyta</taxon>
        <taxon>Tracheophyta</taxon>
        <taxon>Spermatophyta</taxon>
        <taxon>Magnoliopsida</taxon>
        <taxon>eudicotyledons</taxon>
        <taxon>Gunneridae</taxon>
        <taxon>Pentapetalae</taxon>
        <taxon>rosids</taxon>
        <taxon>malvids</taxon>
        <taxon>Brassicales</taxon>
        <taxon>Brassicaceae</taxon>
        <taxon>Brassiceae</taxon>
        <taxon>Brassica</taxon>
    </lineage>
</organism>
<protein>
    <submittedName>
        <fullName evidence="1">Uncharacterized protein</fullName>
    </submittedName>
</protein>
<name>A0ABQ7AG27_BRACR</name>
<dbReference type="EMBL" id="QGKV02002055">
    <property type="protein sequence ID" value="KAF3496546.1"/>
    <property type="molecule type" value="Genomic_DNA"/>
</dbReference>
<dbReference type="Proteomes" id="UP000266723">
    <property type="component" value="Unassembled WGS sequence"/>
</dbReference>
<proteinExistence type="predicted"/>
<evidence type="ECO:0000313" key="1">
    <source>
        <dbReference type="EMBL" id="KAF3496546.1"/>
    </source>
</evidence>
<sequence length="78" mass="8684">MLKVIVSVDVTVNCGTLDHWPLPLRWSLPVKKHIASHLTLVSPLQVTLKNFIFQRIVADVVAEANVVLSGEDHVESRC</sequence>
<gene>
    <name evidence="1" type="ORF">DY000_02053272</name>
</gene>
<accession>A0ABQ7AG27</accession>
<evidence type="ECO:0000313" key="2">
    <source>
        <dbReference type="Proteomes" id="UP000266723"/>
    </source>
</evidence>
<keyword evidence="2" id="KW-1185">Reference proteome</keyword>